<evidence type="ECO:0000256" key="8">
    <source>
        <dbReference type="RuleBase" id="RU363032"/>
    </source>
</evidence>
<reference evidence="10 11" key="1">
    <citation type="journal article" date="2010" name="J. Bacteriol.">
        <title>Complete Genome Sequence of Cronobacter turicensis LMG 23827, a foodborne pathogen causing deaths in neonates.</title>
        <authorList>
            <person name="Stephan R."/>
            <person name="Lehner A."/>
            <person name="Tischler P."/>
            <person name="Rattei T."/>
        </authorList>
    </citation>
    <scope>NUCLEOTIDE SEQUENCE [LARGE SCALE GENOMIC DNA]</scope>
    <source>
        <strain evidence="11">DSM 18703 / CCUG 55852 / LMG 23827 / z3032</strain>
    </source>
</reference>
<dbReference type="PATRIC" id="fig|693216.3.peg.1186"/>
<evidence type="ECO:0000256" key="1">
    <source>
        <dbReference type="ARBA" id="ARBA00004429"/>
    </source>
</evidence>
<dbReference type="InterPro" id="IPR035906">
    <property type="entry name" value="MetI-like_sf"/>
</dbReference>
<dbReference type="Gene3D" id="1.10.3720.10">
    <property type="entry name" value="MetI-like"/>
    <property type="match status" value="1"/>
</dbReference>
<comment type="subcellular location">
    <subcellularLocation>
        <location evidence="1">Cell inner membrane</location>
        <topology evidence="1">Multi-pass membrane protein</topology>
    </subcellularLocation>
    <subcellularLocation>
        <location evidence="8">Cell membrane</location>
        <topology evidence="8">Multi-pass membrane protein</topology>
    </subcellularLocation>
</comment>
<feature type="transmembrane region" description="Helical" evidence="8">
    <location>
        <begin position="48"/>
        <end position="69"/>
    </location>
</feature>
<protein>
    <recommendedName>
        <fullName evidence="9">ABC transmembrane type-1 domain-containing protein</fullName>
    </recommendedName>
</protein>
<name>C9XYP3_CROTZ</name>
<feature type="domain" description="ABC transmembrane type-1" evidence="9">
    <location>
        <begin position="116"/>
        <end position="329"/>
    </location>
</feature>
<comment type="similarity">
    <text evidence="8">Belongs to the binding-protein-dependent transport system permease family.</text>
</comment>
<keyword evidence="2 8" id="KW-0813">Transport</keyword>
<evidence type="ECO:0000259" key="9">
    <source>
        <dbReference type="PROSITE" id="PS50928"/>
    </source>
</evidence>
<keyword evidence="7 8" id="KW-0472">Membrane</keyword>
<evidence type="ECO:0000256" key="5">
    <source>
        <dbReference type="ARBA" id="ARBA00022692"/>
    </source>
</evidence>
<keyword evidence="5 8" id="KW-0812">Transmembrane</keyword>
<evidence type="ECO:0000256" key="6">
    <source>
        <dbReference type="ARBA" id="ARBA00022989"/>
    </source>
</evidence>
<dbReference type="SUPFAM" id="SSF161098">
    <property type="entry name" value="MetI-like"/>
    <property type="match status" value="1"/>
</dbReference>
<dbReference type="CDD" id="cd06261">
    <property type="entry name" value="TM_PBP2"/>
    <property type="match status" value="1"/>
</dbReference>
<feature type="transmembrane region" description="Helical" evidence="8">
    <location>
        <begin position="153"/>
        <end position="173"/>
    </location>
</feature>
<proteinExistence type="inferred from homology"/>
<feature type="transmembrane region" description="Helical" evidence="8">
    <location>
        <begin position="120"/>
        <end position="141"/>
    </location>
</feature>
<evidence type="ECO:0000256" key="7">
    <source>
        <dbReference type="ARBA" id="ARBA00023136"/>
    </source>
</evidence>
<dbReference type="PANTHER" id="PTHR43005:SF2">
    <property type="entry name" value="INTEGRAL MEMBRANE SUGAR TRANSPORT PROTEIN"/>
    <property type="match status" value="1"/>
</dbReference>
<evidence type="ECO:0000313" key="11">
    <source>
        <dbReference type="Proteomes" id="UP000002069"/>
    </source>
</evidence>
<dbReference type="Pfam" id="PF00528">
    <property type="entry name" value="BPD_transp_1"/>
    <property type="match status" value="1"/>
</dbReference>
<dbReference type="KEGG" id="ctu:CTU_12480"/>
<dbReference type="EMBL" id="FN543093">
    <property type="protein sequence ID" value="CBA29104.1"/>
    <property type="molecule type" value="Genomic_DNA"/>
</dbReference>
<evidence type="ECO:0000313" key="10">
    <source>
        <dbReference type="EMBL" id="CBA29104.1"/>
    </source>
</evidence>
<feature type="transmembrane region" description="Helical" evidence="8">
    <location>
        <begin position="252"/>
        <end position="270"/>
    </location>
</feature>
<feature type="transmembrane region" description="Helical" evidence="8">
    <location>
        <begin position="311"/>
        <end position="331"/>
    </location>
</feature>
<sequence length="339" mass="37761">MREKAGVRCSIIVSVNMLNGAPMKSDSLTSPPVPRRHNASWHQRRRRVAWGLVLPSLLLLALAAGWPLVRTIWFSFTNAMLDAPQDYQMVGVANYFARKDGVSIGVLSDPLWWQAVGNTLWFTFTSVTLELLLGMLLALLMNEKFRGQGLVRTAILIPWAIPTIVSAKMWGWMFHDQYGVVNDLLGKIGLPSHLAWIAEPSLSMWAVVIADVWKTTPFMALMLLAALQLIPADLYEAAKVDGASPWQRFKRITLPLIMPALVVALIFRVMDSMRIFDLIYVLTSNSEATMSISGYAREQIVSYQDMGMGSAASVLVFMMVAGIAACFIRVARLNDKEKN</sequence>
<dbReference type="AlphaFoldDB" id="C9XYP3"/>
<evidence type="ECO:0000256" key="4">
    <source>
        <dbReference type="ARBA" id="ARBA00022519"/>
    </source>
</evidence>
<evidence type="ECO:0000256" key="3">
    <source>
        <dbReference type="ARBA" id="ARBA00022475"/>
    </source>
</evidence>
<keyword evidence="11" id="KW-1185">Reference proteome</keyword>
<keyword evidence="3" id="KW-1003">Cell membrane</keyword>
<reference evidence="11" key="2">
    <citation type="journal article" date="2011" name="J. Bacteriol.">
        <title>Complete genome sequence of Cronobacter turicensis LMG 23827, a food-borne pathogen causing deaths in neonates.</title>
        <authorList>
            <person name="Stephan R."/>
            <person name="Lehner A."/>
            <person name="Tischler P."/>
            <person name="Rattei T."/>
        </authorList>
    </citation>
    <scope>NUCLEOTIDE SEQUENCE [LARGE SCALE GENOMIC DNA]</scope>
    <source>
        <strain evidence="11">DSM 18703 / CCUG 55852 / LMG 23827 / z3032</strain>
    </source>
</reference>
<keyword evidence="4" id="KW-0997">Cell inner membrane</keyword>
<evidence type="ECO:0000256" key="2">
    <source>
        <dbReference type="ARBA" id="ARBA00022448"/>
    </source>
</evidence>
<dbReference type="InterPro" id="IPR000515">
    <property type="entry name" value="MetI-like"/>
</dbReference>
<dbReference type="GO" id="GO:0005886">
    <property type="term" value="C:plasma membrane"/>
    <property type="evidence" value="ECO:0007669"/>
    <property type="project" value="UniProtKB-SubCell"/>
</dbReference>
<gene>
    <name evidence="10" type="ordered locus">Ctu_12480</name>
</gene>
<organism evidence="10 11">
    <name type="scientific">Cronobacter turicensis (strain DSM 18703 / CCUG 55852 / LMG 23827 / z3032)</name>
    <dbReference type="NCBI Taxonomy" id="693216"/>
    <lineage>
        <taxon>Bacteria</taxon>
        <taxon>Pseudomonadati</taxon>
        <taxon>Pseudomonadota</taxon>
        <taxon>Gammaproteobacteria</taxon>
        <taxon>Enterobacterales</taxon>
        <taxon>Enterobacteriaceae</taxon>
        <taxon>Cronobacter</taxon>
    </lineage>
</organism>
<dbReference type="HOGENOM" id="CLU_016047_0_3_6"/>
<dbReference type="PANTHER" id="PTHR43005">
    <property type="entry name" value="BLR7065 PROTEIN"/>
    <property type="match status" value="1"/>
</dbReference>
<dbReference type="Proteomes" id="UP000002069">
    <property type="component" value="Chromosome"/>
</dbReference>
<accession>C9XYP3</accession>
<dbReference type="PROSITE" id="PS50928">
    <property type="entry name" value="ABC_TM1"/>
    <property type="match status" value="1"/>
</dbReference>
<keyword evidence="6 8" id="KW-1133">Transmembrane helix</keyword>
<dbReference type="GO" id="GO:0055085">
    <property type="term" value="P:transmembrane transport"/>
    <property type="evidence" value="ECO:0007669"/>
    <property type="project" value="InterPro"/>
</dbReference>